<dbReference type="InterPro" id="IPR012334">
    <property type="entry name" value="Pectin_lyas_fold"/>
</dbReference>
<accession>D7FIU4</accession>
<dbReference type="InterPro" id="IPR039448">
    <property type="entry name" value="Beta_helix"/>
</dbReference>
<protein>
    <submittedName>
        <fullName evidence="3">Mannuronan C-5-epimerase</fullName>
        <ecNumber evidence="3">5.1.3.-</ecNumber>
    </submittedName>
</protein>
<dbReference type="InterPro" id="IPR011050">
    <property type="entry name" value="Pectin_lyase_fold/virulence"/>
</dbReference>
<evidence type="ECO:0000259" key="2">
    <source>
        <dbReference type="Pfam" id="PF13229"/>
    </source>
</evidence>
<dbReference type="AlphaFoldDB" id="D7FIU4"/>
<dbReference type="EC" id="5.1.3.-" evidence="3"/>
<keyword evidence="3" id="KW-0413">Isomerase</keyword>
<feature type="compositionally biased region" description="Low complexity" evidence="1">
    <location>
        <begin position="351"/>
        <end position="368"/>
    </location>
</feature>
<evidence type="ECO:0000256" key="1">
    <source>
        <dbReference type="SAM" id="MobiDB-lite"/>
    </source>
</evidence>
<gene>
    <name evidence="3" type="primary">MEP17</name>
    <name evidence="3" type="ORF">Esi_0123_0084</name>
</gene>
<dbReference type="Gene3D" id="2.160.20.10">
    <property type="entry name" value="Single-stranded right-handed beta-helix, Pectin lyase-like"/>
    <property type="match status" value="1"/>
</dbReference>
<dbReference type="SUPFAM" id="SSF51126">
    <property type="entry name" value="Pectin lyase-like"/>
    <property type="match status" value="1"/>
</dbReference>
<dbReference type="OrthoDB" id="10352428at2759"/>
<proteinExistence type="predicted"/>
<dbReference type="InParanoid" id="D7FIU4"/>
<feature type="domain" description="Right handed beta helix" evidence="2">
    <location>
        <begin position="165"/>
        <end position="261"/>
    </location>
</feature>
<dbReference type="Proteomes" id="UP000002630">
    <property type="component" value="Linkage Group LG08"/>
</dbReference>
<dbReference type="Pfam" id="PF13229">
    <property type="entry name" value="Beta_helix"/>
    <property type="match status" value="1"/>
</dbReference>
<reference evidence="3 4" key="1">
    <citation type="journal article" date="2010" name="Nature">
        <title>The Ectocarpus genome and the independent evolution of multicellularity in brown algae.</title>
        <authorList>
            <person name="Cock J.M."/>
            <person name="Sterck L."/>
            <person name="Rouze P."/>
            <person name="Scornet D."/>
            <person name="Allen A.E."/>
            <person name="Amoutzias G."/>
            <person name="Anthouard V."/>
            <person name="Artiguenave F."/>
            <person name="Aury J.M."/>
            <person name="Badger J.H."/>
            <person name="Beszteri B."/>
            <person name="Billiau K."/>
            <person name="Bonnet E."/>
            <person name="Bothwell J.H."/>
            <person name="Bowler C."/>
            <person name="Boyen C."/>
            <person name="Brownlee C."/>
            <person name="Carrano C.J."/>
            <person name="Charrier B."/>
            <person name="Cho G.Y."/>
            <person name="Coelho S.M."/>
            <person name="Collen J."/>
            <person name="Corre E."/>
            <person name="Da Silva C."/>
            <person name="Delage L."/>
            <person name="Delaroque N."/>
            <person name="Dittami S.M."/>
            <person name="Doulbeau S."/>
            <person name="Elias M."/>
            <person name="Farnham G."/>
            <person name="Gachon C.M."/>
            <person name="Gschloessl B."/>
            <person name="Heesch S."/>
            <person name="Jabbari K."/>
            <person name="Jubin C."/>
            <person name="Kawai H."/>
            <person name="Kimura K."/>
            <person name="Kloareg B."/>
            <person name="Kupper F.C."/>
            <person name="Lang D."/>
            <person name="Le Bail A."/>
            <person name="Leblanc C."/>
            <person name="Lerouge P."/>
            <person name="Lohr M."/>
            <person name="Lopez P.J."/>
            <person name="Martens C."/>
            <person name="Maumus F."/>
            <person name="Michel G."/>
            <person name="Miranda-Saavedra D."/>
            <person name="Morales J."/>
            <person name="Moreau H."/>
            <person name="Motomura T."/>
            <person name="Nagasato C."/>
            <person name="Napoli C.A."/>
            <person name="Nelson D.R."/>
            <person name="Nyvall-Collen P."/>
            <person name="Peters A.F."/>
            <person name="Pommier C."/>
            <person name="Potin P."/>
            <person name="Poulain J."/>
            <person name="Quesneville H."/>
            <person name="Read B."/>
            <person name="Rensing S.A."/>
            <person name="Ritter A."/>
            <person name="Rousvoal S."/>
            <person name="Samanta M."/>
            <person name="Samson G."/>
            <person name="Schroeder D.C."/>
            <person name="Segurens B."/>
            <person name="Strittmatter M."/>
            <person name="Tonon T."/>
            <person name="Tregear J.W."/>
            <person name="Valentin K."/>
            <person name="von Dassow P."/>
            <person name="Yamagishi T."/>
            <person name="Van de Peer Y."/>
            <person name="Wincker P."/>
        </authorList>
    </citation>
    <scope>NUCLEOTIDE SEQUENCE [LARGE SCALE GENOMIC DNA]</scope>
    <source>
        <strain evidence="4">Ec32 / CCAP1310/4</strain>
    </source>
</reference>
<dbReference type="EMBL" id="FN649733">
    <property type="protein sequence ID" value="CBJ28911.1"/>
    <property type="molecule type" value="Genomic_DNA"/>
</dbReference>
<evidence type="ECO:0000313" key="3">
    <source>
        <dbReference type="EMBL" id="CBJ28911.1"/>
    </source>
</evidence>
<sequence>MLDDSGNKITSPTSVTKKWLLESELYVTDGAIFYCIGSEEGGDCDELRIQSTGPDDWYEVRGHGGSMYFSHTVVTSWDTPNKKPQETYEGGRSFLNCVSEKLTGETCDGKAKNDEGECRMDIINSEMGYMGFFDAESYGLTWKVRGFCKDLSNPDVFETTNVYGDIKNSNIHHMYYGMYSYGHQGGVWTNNEMHDNHQYGFDPHDDSDYLTIANNKVYNNHNHGIIASKRCNNVQIYNNEVSDGGPEAVGIFLHRSSDNAEVYGGLYTYRGSDAPDVSNGRPNGNTFNNNKITNTAGGVKIKNSDNIVISNNDFTGTEELEFFDAQATTWSDNSLPSGVCIDNVTSDDGNSVPPSTFSSSSGVPSEEC</sequence>
<name>D7FIU4_ECTSI</name>
<dbReference type="SMART" id="SM00710">
    <property type="entry name" value="PbH1"/>
    <property type="match status" value="6"/>
</dbReference>
<dbReference type="EMBL" id="FN647892">
    <property type="protein sequence ID" value="CBJ28911.1"/>
    <property type="molecule type" value="Genomic_DNA"/>
</dbReference>
<organism evidence="3 4">
    <name type="scientific">Ectocarpus siliculosus</name>
    <name type="common">Brown alga</name>
    <name type="synonym">Conferva siliculosa</name>
    <dbReference type="NCBI Taxonomy" id="2880"/>
    <lineage>
        <taxon>Eukaryota</taxon>
        <taxon>Sar</taxon>
        <taxon>Stramenopiles</taxon>
        <taxon>Ochrophyta</taxon>
        <taxon>PX clade</taxon>
        <taxon>Phaeophyceae</taxon>
        <taxon>Ectocarpales</taxon>
        <taxon>Ectocarpaceae</taxon>
        <taxon>Ectocarpus</taxon>
    </lineage>
</organism>
<feature type="region of interest" description="Disordered" evidence="1">
    <location>
        <begin position="341"/>
        <end position="368"/>
    </location>
</feature>
<keyword evidence="4" id="KW-1185">Reference proteome</keyword>
<evidence type="ECO:0000313" key="4">
    <source>
        <dbReference type="Proteomes" id="UP000002630"/>
    </source>
</evidence>
<dbReference type="GO" id="GO:0016853">
    <property type="term" value="F:isomerase activity"/>
    <property type="evidence" value="ECO:0007669"/>
    <property type="project" value="UniProtKB-KW"/>
</dbReference>
<dbReference type="InterPro" id="IPR006626">
    <property type="entry name" value="PbH1"/>
</dbReference>